<organism evidence="2 3">
    <name type="scientific">Bacillus chungangensis</name>
    <dbReference type="NCBI Taxonomy" id="587633"/>
    <lineage>
        <taxon>Bacteria</taxon>
        <taxon>Bacillati</taxon>
        <taxon>Bacillota</taxon>
        <taxon>Bacilli</taxon>
        <taxon>Bacillales</taxon>
        <taxon>Bacillaceae</taxon>
        <taxon>Bacillus</taxon>
    </lineage>
</organism>
<evidence type="ECO:0000313" key="3">
    <source>
        <dbReference type="Proteomes" id="UP001223586"/>
    </source>
</evidence>
<dbReference type="InterPro" id="IPR037914">
    <property type="entry name" value="SpoVT-AbrB_sf"/>
</dbReference>
<evidence type="ECO:0000313" key="2">
    <source>
        <dbReference type="EMBL" id="MDQ0175631.1"/>
    </source>
</evidence>
<reference evidence="2 3" key="1">
    <citation type="submission" date="2023-07" db="EMBL/GenBank/DDBJ databases">
        <title>Genomic Encyclopedia of Type Strains, Phase IV (KMG-IV): sequencing the most valuable type-strain genomes for metagenomic binning, comparative biology and taxonomic classification.</title>
        <authorList>
            <person name="Goeker M."/>
        </authorList>
    </citation>
    <scope>NUCLEOTIDE SEQUENCE [LARGE SCALE GENOMIC DNA]</scope>
    <source>
        <strain evidence="2 3">DSM 23837</strain>
    </source>
</reference>
<dbReference type="EMBL" id="JAUSTT010000007">
    <property type="protein sequence ID" value="MDQ0175631.1"/>
    <property type="molecule type" value="Genomic_DNA"/>
</dbReference>
<dbReference type="RefSeq" id="WP_307228107.1">
    <property type="nucleotide sequence ID" value="NZ_JAUSTT010000007.1"/>
</dbReference>
<dbReference type="Proteomes" id="UP001223586">
    <property type="component" value="Unassembled WGS sequence"/>
</dbReference>
<keyword evidence="3" id="KW-1185">Reference proteome</keyword>
<dbReference type="Pfam" id="PF04014">
    <property type="entry name" value="MazE_antitoxin"/>
    <property type="match status" value="1"/>
</dbReference>
<dbReference type="InterPro" id="IPR007159">
    <property type="entry name" value="SpoVT-AbrB_dom"/>
</dbReference>
<feature type="domain" description="SpoVT-AbrB" evidence="1">
    <location>
        <begin position="22"/>
        <end position="69"/>
    </location>
</feature>
<sequence>MDEKETLNEKEGEIMTLTTTVQKWGNSLAIRIPKDIAERVEIHQGSEMEMKVVNNEGTITLVPKKQQKKYSLEELLEQCKSENRHQEIYLGTEGNELT</sequence>
<gene>
    <name evidence="2" type="ORF">J2S08_001465</name>
</gene>
<dbReference type="SUPFAM" id="SSF89447">
    <property type="entry name" value="AbrB/MazE/MraZ-like"/>
    <property type="match status" value="1"/>
</dbReference>
<dbReference type="Gene3D" id="2.10.260.10">
    <property type="match status" value="1"/>
</dbReference>
<proteinExistence type="predicted"/>
<protein>
    <submittedName>
        <fullName evidence="2">Antitoxin MazE</fullName>
    </submittedName>
</protein>
<dbReference type="InterPro" id="IPR039052">
    <property type="entry name" value="Antitox_PemI-like"/>
</dbReference>
<dbReference type="SMART" id="SM00966">
    <property type="entry name" value="SpoVT_AbrB"/>
    <property type="match status" value="1"/>
</dbReference>
<dbReference type="PANTHER" id="PTHR40516:SF1">
    <property type="entry name" value="ANTITOXIN CHPS-RELATED"/>
    <property type="match status" value="1"/>
</dbReference>
<evidence type="ECO:0000259" key="1">
    <source>
        <dbReference type="SMART" id="SM00966"/>
    </source>
</evidence>
<dbReference type="PANTHER" id="PTHR40516">
    <property type="entry name" value="ANTITOXIN CHPS-RELATED"/>
    <property type="match status" value="1"/>
</dbReference>
<accession>A0ABT9WQS0</accession>
<name>A0ABT9WQS0_9BACI</name>
<comment type="caution">
    <text evidence="2">The sequence shown here is derived from an EMBL/GenBank/DDBJ whole genome shotgun (WGS) entry which is preliminary data.</text>
</comment>